<dbReference type="EMBL" id="FNOT01000002">
    <property type="protein sequence ID" value="SDX67773.1"/>
    <property type="molecule type" value="Genomic_DNA"/>
</dbReference>
<proteinExistence type="predicted"/>
<dbReference type="AlphaFoldDB" id="A0A1H3DMP0"/>
<reference evidence="3" key="1">
    <citation type="submission" date="2016-10" db="EMBL/GenBank/DDBJ databases">
        <authorList>
            <person name="Varghese N."/>
            <person name="Submissions S."/>
        </authorList>
    </citation>
    <scope>NUCLEOTIDE SEQUENCE [LARGE SCALE GENOMIC DNA]</scope>
    <source>
        <strain evidence="3">DSM 45422</strain>
    </source>
</reference>
<organism evidence="2 3">
    <name type="scientific">Geodermatophilus africanus</name>
    <dbReference type="NCBI Taxonomy" id="1137993"/>
    <lineage>
        <taxon>Bacteria</taxon>
        <taxon>Bacillati</taxon>
        <taxon>Actinomycetota</taxon>
        <taxon>Actinomycetes</taxon>
        <taxon>Geodermatophilales</taxon>
        <taxon>Geodermatophilaceae</taxon>
        <taxon>Geodermatophilus</taxon>
    </lineage>
</organism>
<evidence type="ECO:0000313" key="3">
    <source>
        <dbReference type="Proteomes" id="UP000198921"/>
    </source>
</evidence>
<name>A0A1H3DMP0_9ACTN</name>
<protein>
    <submittedName>
        <fullName evidence="2">Uncharacterized protein</fullName>
    </submittedName>
</protein>
<dbReference type="Proteomes" id="UP000198921">
    <property type="component" value="Unassembled WGS sequence"/>
</dbReference>
<evidence type="ECO:0000313" key="2">
    <source>
        <dbReference type="EMBL" id="SDX67773.1"/>
    </source>
</evidence>
<keyword evidence="3" id="KW-1185">Reference proteome</keyword>
<evidence type="ECO:0000256" key="1">
    <source>
        <dbReference type="SAM" id="MobiDB-lite"/>
    </source>
</evidence>
<accession>A0A1H3DMP0</accession>
<feature type="region of interest" description="Disordered" evidence="1">
    <location>
        <begin position="1"/>
        <end position="48"/>
    </location>
</feature>
<sequence>MASATLIPARAAPTPAVSNSAMVSAKSPVAAAVVDRERPCSSGPVSES</sequence>
<gene>
    <name evidence="2" type="ORF">SAMN05660209_01057</name>
</gene>
<feature type="compositionally biased region" description="Low complexity" evidence="1">
    <location>
        <begin position="20"/>
        <end position="33"/>
    </location>
</feature>